<sequence length="208" mass="21822">MFVACGAPADEADVVAAHLVEASLMGVDSHGIVRYTWYVEQCLEEQIRPGSPVEVVGGSGQVALVDCGMNFGQVGAGRMVDLVRQRALDGGIAFAVSRHCHHVGRLGAYPQSLAEAGLFGFAVANSQRHGHFVVPWGGREGRLATNPLAWAAPTRGRPIVLDMSTSMTPEGKVRTALHAGHAVPEGRILAGDGRPTTDPAAFFDDGDG</sequence>
<dbReference type="InterPro" id="IPR043144">
    <property type="entry name" value="Mal/L-sulf/L-lact_DH-like_ah"/>
</dbReference>
<dbReference type="AlphaFoldDB" id="A0A383AT59"/>
<dbReference type="Gene3D" id="3.30.1370.60">
    <property type="entry name" value="Hypothetical oxidoreductase yiak, domain 2"/>
    <property type="match status" value="1"/>
</dbReference>
<proteinExistence type="inferred from homology"/>
<protein>
    <submittedName>
        <fullName evidence="4">Uncharacterized protein</fullName>
    </submittedName>
</protein>
<evidence type="ECO:0000256" key="1">
    <source>
        <dbReference type="ARBA" id="ARBA00006056"/>
    </source>
</evidence>
<comment type="similarity">
    <text evidence="1">Belongs to the LDH2/MDH2 oxidoreductase family.</text>
</comment>
<feature type="region of interest" description="Disordered" evidence="3">
    <location>
        <begin position="186"/>
        <end position="208"/>
    </location>
</feature>
<feature type="non-terminal residue" evidence="4">
    <location>
        <position position="208"/>
    </location>
</feature>
<evidence type="ECO:0000256" key="3">
    <source>
        <dbReference type="SAM" id="MobiDB-lite"/>
    </source>
</evidence>
<dbReference type="InterPro" id="IPR003767">
    <property type="entry name" value="Malate/L-lactate_DH-like"/>
</dbReference>
<dbReference type="GO" id="GO:0016491">
    <property type="term" value="F:oxidoreductase activity"/>
    <property type="evidence" value="ECO:0007669"/>
    <property type="project" value="UniProtKB-KW"/>
</dbReference>
<dbReference type="Pfam" id="PF02615">
    <property type="entry name" value="Ldh_2"/>
    <property type="match status" value="1"/>
</dbReference>
<gene>
    <name evidence="4" type="ORF">METZ01_LOCUS463593</name>
</gene>
<dbReference type="SUPFAM" id="SSF89733">
    <property type="entry name" value="L-sulfolactate dehydrogenase-like"/>
    <property type="match status" value="1"/>
</dbReference>
<evidence type="ECO:0000256" key="2">
    <source>
        <dbReference type="ARBA" id="ARBA00023002"/>
    </source>
</evidence>
<dbReference type="Gene3D" id="1.10.1530.10">
    <property type="match status" value="1"/>
</dbReference>
<reference evidence="4" key="1">
    <citation type="submission" date="2018-05" db="EMBL/GenBank/DDBJ databases">
        <authorList>
            <person name="Lanie J.A."/>
            <person name="Ng W.-L."/>
            <person name="Kazmierczak K.M."/>
            <person name="Andrzejewski T.M."/>
            <person name="Davidsen T.M."/>
            <person name="Wayne K.J."/>
            <person name="Tettelin H."/>
            <person name="Glass J.I."/>
            <person name="Rusch D."/>
            <person name="Podicherti R."/>
            <person name="Tsui H.-C.T."/>
            <person name="Winkler M.E."/>
        </authorList>
    </citation>
    <scope>NUCLEOTIDE SEQUENCE</scope>
</reference>
<dbReference type="PANTHER" id="PTHR11091">
    <property type="entry name" value="OXIDOREDUCTASE-RELATED"/>
    <property type="match status" value="1"/>
</dbReference>
<organism evidence="4">
    <name type="scientific">marine metagenome</name>
    <dbReference type="NCBI Taxonomy" id="408172"/>
    <lineage>
        <taxon>unclassified sequences</taxon>
        <taxon>metagenomes</taxon>
        <taxon>ecological metagenomes</taxon>
    </lineage>
</organism>
<evidence type="ECO:0000313" key="4">
    <source>
        <dbReference type="EMBL" id="SVE10739.1"/>
    </source>
</evidence>
<dbReference type="InterPro" id="IPR043143">
    <property type="entry name" value="Mal/L-sulf/L-lact_DH-like_NADP"/>
</dbReference>
<accession>A0A383AT59</accession>
<dbReference type="EMBL" id="UINC01194583">
    <property type="protein sequence ID" value="SVE10739.1"/>
    <property type="molecule type" value="Genomic_DNA"/>
</dbReference>
<keyword evidence="2" id="KW-0560">Oxidoreductase</keyword>
<dbReference type="InterPro" id="IPR036111">
    <property type="entry name" value="Mal/L-sulfo/L-lacto_DH-like_sf"/>
</dbReference>
<name>A0A383AT59_9ZZZZ</name>
<dbReference type="PANTHER" id="PTHR11091:SF0">
    <property type="entry name" value="MALATE DEHYDROGENASE"/>
    <property type="match status" value="1"/>
</dbReference>